<dbReference type="PANTHER" id="PTHR43280:SF2">
    <property type="entry name" value="HTH-TYPE TRANSCRIPTIONAL REGULATOR EXSA"/>
    <property type="match status" value="1"/>
</dbReference>
<dbReference type="InterPro" id="IPR009057">
    <property type="entry name" value="Homeodomain-like_sf"/>
</dbReference>
<dbReference type="Proteomes" id="UP000054623">
    <property type="component" value="Unassembled WGS sequence"/>
</dbReference>
<evidence type="ECO:0000313" key="7">
    <source>
        <dbReference type="Proteomes" id="UP000054623"/>
    </source>
</evidence>
<dbReference type="RefSeq" id="WP_005811435.1">
    <property type="nucleotide sequence ID" value="NZ_CABKQQ010000033.1"/>
</dbReference>
<reference evidence="5" key="1">
    <citation type="submission" date="2014-07" db="EMBL/GenBank/DDBJ databases">
        <authorList>
            <person name="Hornung V.Bastian."/>
        </authorList>
    </citation>
    <scope>NUCLEOTIDE SEQUENCE</scope>
    <source>
        <strain evidence="5">PCE-S</strain>
    </source>
</reference>
<dbReference type="InterPro" id="IPR037923">
    <property type="entry name" value="HTH-like"/>
</dbReference>
<dbReference type="EMBL" id="LOCK01000028">
    <property type="protein sequence ID" value="KTE90955.1"/>
    <property type="molecule type" value="Genomic_DNA"/>
</dbReference>
<dbReference type="PRINTS" id="PR00032">
    <property type="entry name" value="HTHARAC"/>
</dbReference>
<dbReference type="AlphaFoldDB" id="A0A098AY70"/>
<dbReference type="InterPro" id="IPR003313">
    <property type="entry name" value="AraC-bd"/>
</dbReference>
<accession>A0A098AY70</accession>
<feature type="domain" description="HTH araC/xylS-type" evidence="4">
    <location>
        <begin position="182"/>
        <end position="280"/>
    </location>
</feature>
<dbReference type="Gene3D" id="1.10.10.60">
    <property type="entry name" value="Homeodomain-like"/>
    <property type="match status" value="2"/>
</dbReference>
<evidence type="ECO:0000313" key="5">
    <source>
        <dbReference type="EMBL" id="CDX01568.1"/>
    </source>
</evidence>
<name>A0A098AY70_DESHA</name>
<reference evidence="6 7" key="2">
    <citation type="submission" date="2015-12" db="EMBL/GenBank/DDBJ databases">
        <title>Draft Genome Sequence of Desulfitobacterium hafniense Strain DH, a Sulfate-reducing Bacterium Isolated from Paddy Soils.</title>
        <authorList>
            <person name="Bao P."/>
            <person name="Zhang X."/>
            <person name="Li G."/>
        </authorList>
    </citation>
    <scope>NUCLEOTIDE SEQUENCE [LARGE SCALE GENOMIC DNA]</scope>
    <source>
        <strain evidence="6 7">DH</strain>
    </source>
</reference>
<evidence type="ECO:0000313" key="6">
    <source>
        <dbReference type="EMBL" id="KTE90955.1"/>
    </source>
</evidence>
<dbReference type="InterPro" id="IPR018060">
    <property type="entry name" value="HTH_AraC"/>
</dbReference>
<dbReference type="PANTHER" id="PTHR43280">
    <property type="entry name" value="ARAC-FAMILY TRANSCRIPTIONAL REGULATOR"/>
    <property type="match status" value="1"/>
</dbReference>
<dbReference type="PATRIC" id="fig|49338.4.peg.1804"/>
<dbReference type="Gene3D" id="2.60.120.280">
    <property type="entry name" value="Regulatory protein AraC"/>
    <property type="match status" value="1"/>
</dbReference>
<dbReference type="EMBL" id="LK996017">
    <property type="protein sequence ID" value="CDX01568.1"/>
    <property type="molecule type" value="Genomic_DNA"/>
</dbReference>
<dbReference type="SUPFAM" id="SSF46689">
    <property type="entry name" value="Homeodomain-like"/>
    <property type="match status" value="2"/>
</dbReference>
<dbReference type="PROSITE" id="PS01124">
    <property type="entry name" value="HTH_ARAC_FAMILY_2"/>
    <property type="match status" value="1"/>
</dbReference>
<dbReference type="InterPro" id="IPR020449">
    <property type="entry name" value="Tscrpt_reg_AraC-type_HTH"/>
</dbReference>
<dbReference type="Pfam" id="PF12833">
    <property type="entry name" value="HTH_18"/>
    <property type="match status" value="1"/>
</dbReference>
<dbReference type="GO" id="GO:0003700">
    <property type="term" value="F:DNA-binding transcription factor activity"/>
    <property type="evidence" value="ECO:0007669"/>
    <property type="project" value="InterPro"/>
</dbReference>
<keyword evidence="1" id="KW-0805">Transcription regulation</keyword>
<keyword evidence="2" id="KW-0238">DNA-binding</keyword>
<gene>
    <name evidence="6" type="ORF">AT727_04975</name>
    <name evidence="5" type="ORF">DPCES_1681</name>
</gene>
<organism evidence="5">
    <name type="scientific">Desulfitobacterium hafniense</name>
    <name type="common">Desulfitobacterium frappieri</name>
    <dbReference type="NCBI Taxonomy" id="49338"/>
    <lineage>
        <taxon>Bacteria</taxon>
        <taxon>Bacillati</taxon>
        <taxon>Bacillota</taxon>
        <taxon>Clostridia</taxon>
        <taxon>Eubacteriales</taxon>
        <taxon>Desulfitobacteriaceae</taxon>
        <taxon>Desulfitobacterium</taxon>
    </lineage>
</organism>
<dbReference type="OrthoDB" id="9801721at2"/>
<dbReference type="Pfam" id="PF02311">
    <property type="entry name" value="AraC_binding"/>
    <property type="match status" value="1"/>
</dbReference>
<evidence type="ECO:0000256" key="1">
    <source>
        <dbReference type="ARBA" id="ARBA00023015"/>
    </source>
</evidence>
<dbReference type="SMART" id="SM00342">
    <property type="entry name" value="HTH_ARAC"/>
    <property type="match status" value="1"/>
</dbReference>
<dbReference type="GO" id="GO:0043565">
    <property type="term" value="F:sequence-specific DNA binding"/>
    <property type="evidence" value="ECO:0007669"/>
    <property type="project" value="InterPro"/>
</dbReference>
<protein>
    <submittedName>
        <fullName evidence="6">AraC family transcriptional regulator</fullName>
    </submittedName>
    <submittedName>
        <fullName evidence="5">Transcriptional regulator, AraC</fullName>
    </submittedName>
</protein>
<proteinExistence type="predicted"/>
<evidence type="ECO:0000256" key="3">
    <source>
        <dbReference type="ARBA" id="ARBA00023163"/>
    </source>
</evidence>
<sequence length="282" mass="32737">MRVNEKGVLEGSEYYFFTPSNLAKSLFFYLICTGKFFCDQNYNVEREKYSSYLLMFVVKGQGTVCYNDRIYTAKENDLIILNCHNPHRYYTNTEWTTLWLHYDGNISKELFDLIYDRFGCVISLSNLLIIPKYLNRILEDARAGSPLSEPLMSCYIQRMLSELLMLSDDFILPESDKSDPVLEAIAFIETNFKEKLSLKVIASHVNMSSFHFARTFKKDTGYSPYEYVVKTRLNHAKMLLKKTNLQIKEIAAECGFSTESNFVVNFHNNIGVTPGEFRNTPF</sequence>
<dbReference type="OMA" id="GYPYYHW"/>
<keyword evidence="3" id="KW-0804">Transcription</keyword>
<evidence type="ECO:0000256" key="2">
    <source>
        <dbReference type="ARBA" id="ARBA00023125"/>
    </source>
</evidence>
<dbReference type="SUPFAM" id="SSF51215">
    <property type="entry name" value="Regulatory protein AraC"/>
    <property type="match status" value="1"/>
</dbReference>
<evidence type="ECO:0000259" key="4">
    <source>
        <dbReference type="PROSITE" id="PS01124"/>
    </source>
</evidence>